<feature type="transmembrane region" description="Helical" evidence="1">
    <location>
        <begin position="46"/>
        <end position="70"/>
    </location>
</feature>
<feature type="transmembrane region" description="Helical" evidence="1">
    <location>
        <begin position="111"/>
        <end position="131"/>
    </location>
</feature>
<keyword evidence="3" id="KW-1185">Reference proteome</keyword>
<dbReference type="EMBL" id="CAKLPZ010000001">
    <property type="protein sequence ID" value="CAH0998849.1"/>
    <property type="molecule type" value="Genomic_DNA"/>
</dbReference>
<comment type="caution">
    <text evidence="2">The sequence shown here is derived from an EMBL/GenBank/DDBJ whole genome shotgun (WGS) entry which is preliminary data.</text>
</comment>
<protein>
    <submittedName>
        <fullName evidence="2">Uncharacterized protein</fullName>
    </submittedName>
</protein>
<evidence type="ECO:0000313" key="3">
    <source>
        <dbReference type="Proteomes" id="UP000837803"/>
    </source>
</evidence>
<dbReference type="Proteomes" id="UP000837803">
    <property type="component" value="Unassembled WGS sequence"/>
</dbReference>
<sequence>MTLNDFYAFAASHHSQVVFYFALVPFAALLAGFMERREGHLPPWNYLYSAMLYLVAIPAVFSVGLTAYRWLFERSSIMEADLVLQIVPVISLILTVLFIRRQVSLRALPGFGRLSGLVLLIAAGLILLWGIDRTRIILFSQLPMQYLVAVFLLLLIVLRYGFKRVVG</sequence>
<proteinExistence type="predicted"/>
<feature type="transmembrane region" description="Helical" evidence="1">
    <location>
        <begin position="17"/>
        <end position="34"/>
    </location>
</feature>
<feature type="transmembrane region" description="Helical" evidence="1">
    <location>
        <begin position="143"/>
        <end position="162"/>
    </location>
</feature>
<evidence type="ECO:0000256" key="1">
    <source>
        <dbReference type="SAM" id="Phobius"/>
    </source>
</evidence>
<name>A0ABM9AW00_9BACT</name>
<reference evidence="2" key="1">
    <citation type="submission" date="2021-12" db="EMBL/GenBank/DDBJ databases">
        <authorList>
            <person name="Rodrigo-Torres L."/>
            <person name="Arahal R. D."/>
            <person name="Lucena T."/>
        </authorList>
    </citation>
    <scope>NUCLEOTIDE SEQUENCE</scope>
    <source>
        <strain evidence="2">CECT 8419</strain>
    </source>
</reference>
<keyword evidence="1" id="KW-1133">Transmembrane helix</keyword>
<feature type="transmembrane region" description="Helical" evidence="1">
    <location>
        <begin position="82"/>
        <end position="99"/>
    </location>
</feature>
<organism evidence="2 3">
    <name type="scientific">Neolewinella maritima</name>
    <dbReference type="NCBI Taxonomy" id="1383882"/>
    <lineage>
        <taxon>Bacteria</taxon>
        <taxon>Pseudomonadati</taxon>
        <taxon>Bacteroidota</taxon>
        <taxon>Saprospiria</taxon>
        <taxon>Saprospirales</taxon>
        <taxon>Lewinellaceae</taxon>
        <taxon>Neolewinella</taxon>
    </lineage>
</organism>
<keyword evidence="1" id="KW-0472">Membrane</keyword>
<keyword evidence="1" id="KW-0812">Transmembrane</keyword>
<dbReference type="RefSeq" id="WP_238749070.1">
    <property type="nucleotide sequence ID" value="NZ_CAKLPZ010000001.1"/>
</dbReference>
<gene>
    <name evidence="2" type="ORF">LEM8419_00164</name>
</gene>
<accession>A0ABM9AW00</accession>
<evidence type="ECO:0000313" key="2">
    <source>
        <dbReference type="EMBL" id="CAH0998849.1"/>
    </source>
</evidence>